<dbReference type="InterPro" id="IPR002469">
    <property type="entry name" value="Peptidase_S9B_N"/>
</dbReference>
<dbReference type="Gene3D" id="3.40.50.1820">
    <property type="entry name" value="alpha/beta hydrolase"/>
    <property type="match status" value="1"/>
</dbReference>
<reference evidence="4 5" key="1">
    <citation type="journal article" date="2013" name="Genome Announc.">
        <title>Complete genome sequence of Myxococcus stipitatus strain DSM 14675, a fruiting myxobacterium.</title>
        <authorList>
            <person name="Huntley S."/>
            <person name="Kneip S."/>
            <person name="Treuner-Lange A."/>
            <person name="Sogaard-Andersen L."/>
        </authorList>
    </citation>
    <scope>NUCLEOTIDE SEQUENCE [LARGE SCALE GENOMIC DNA]</scope>
    <source>
        <strain evidence="5">DSM 14675 / JCM 12634 / Mx s8</strain>
    </source>
</reference>
<dbReference type="RefSeq" id="WP_015352192.1">
    <property type="nucleotide sequence ID" value="NC_020126.1"/>
</dbReference>
<dbReference type="eggNOG" id="COG0823">
    <property type="taxonomic scope" value="Bacteria"/>
</dbReference>
<dbReference type="InterPro" id="IPR001375">
    <property type="entry name" value="Peptidase_S9_cat"/>
</dbReference>
<dbReference type="Gene3D" id="2.140.10.30">
    <property type="entry name" value="Dipeptidylpeptidase IV, N-terminal domain"/>
    <property type="match status" value="1"/>
</dbReference>
<dbReference type="EMBL" id="CP004025">
    <property type="protein sequence ID" value="AGC47938.1"/>
    <property type="molecule type" value="Genomic_DNA"/>
</dbReference>
<dbReference type="Pfam" id="PF00930">
    <property type="entry name" value="DPPIV_N"/>
    <property type="match status" value="1"/>
</dbReference>
<protein>
    <submittedName>
        <fullName evidence="4">S9B family peptidase</fullName>
    </submittedName>
</protein>
<organism evidence="4 5">
    <name type="scientific">Myxococcus stipitatus (strain DSM 14675 / JCM 12634 / Mx s8)</name>
    <dbReference type="NCBI Taxonomy" id="1278073"/>
    <lineage>
        <taxon>Bacteria</taxon>
        <taxon>Pseudomonadati</taxon>
        <taxon>Myxococcota</taxon>
        <taxon>Myxococcia</taxon>
        <taxon>Myxococcales</taxon>
        <taxon>Cystobacterineae</taxon>
        <taxon>Myxococcaceae</taxon>
        <taxon>Myxococcus</taxon>
    </lineage>
</organism>
<dbReference type="Pfam" id="PF00326">
    <property type="entry name" value="Peptidase_S9"/>
    <property type="match status" value="1"/>
</dbReference>
<feature type="domain" description="Dipeptidylpeptidase IV N-terminal" evidence="3">
    <location>
        <begin position="137"/>
        <end position="456"/>
    </location>
</feature>
<feature type="chain" id="PRO_5003984505" evidence="1">
    <location>
        <begin position="19"/>
        <end position="736"/>
    </location>
</feature>
<dbReference type="GO" id="GO:0008236">
    <property type="term" value="F:serine-type peptidase activity"/>
    <property type="evidence" value="ECO:0007669"/>
    <property type="project" value="InterPro"/>
</dbReference>
<feature type="signal peptide" evidence="1">
    <location>
        <begin position="1"/>
        <end position="18"/>
    </location>
</feature>
<sequence>MRQVLTAALLFVSAPAFAQEVKPLLMSPTERTQDTFLRQLAETRNFSSGRPVGVKVTPDEKQVLFLRTAATSNVQTLYAFDVATGQTKEVLTPEAILKGSEETLTPEEKARRERMRVSARGFTTYQISEDGSRLLVPLSGRLYVVERASGKVTELKTGAGVLDPRFSKDGKQVAYVRDNDVYRISVDGNKEQRVTKGGSDAKSNGVAEFVAQEEMGRFSGYWWSPDGKHVAYTESDTSEVEKLTIVDVMHPERGGEVFAYPRPGKANAKVRLGVTPVTGGKTTWVKWDVAKYPYLATVTWPKGGPLTVLVQNRQQTEQQLLAVDPATGKSRELLVEKDSAWLNLEQDFPLWLDDGAGFLWYTERNGGPEVELRKADGSLERSLVKPDAGFRGLARFVQKDRTLYFTGGPNPTQSALWRVKDGGAPERATGSKAEGIETGYASSEGGVLVVNTSSLKSMSKTQILRADGTRLGELPEVAQEPPFIPNTELRQVGSKGFWASITRPRDFKPGKKLPVIVEVYGGPTTTVVHHSMTAHLMAQWMADQGFLVVKFDGRGTPLRGHDWERAVKFDFVTATLDDQAEAIQELARVMPEVDIKRVGIQGWSFGGYMAALAALKRPDVFKASVAGAPVVDWLDYDTHYTERYLGVPQENPEAYEKSSLLTYAKKDAPIGKLLLIHGTADDNVYFFHTLKLSDALFRAGKPHELLPLSGLTHMVPDPVVKERQWETVMNHFKKNL</sequence>
<dbReference type="PANTHER" id="PTHR11731:SF193">
    <property type="entry name" value="DIPEPTIDYL PEPTIDASE 9"/>
    <property type="match status" value="1"/>
</dbReference>
<feature type="domain" description="Peptidase S9 prolyl oligopeptidase catalytic" evidence="2">
    <location>
        <begin position="537"/>
        <end position="736"/>
    </location>
</feature>
<dbReference type="GO" id="GO:0008239">
    <property type="term" value="F:dipeptidyl-peptidase activity"/>
    <property type="evidence" value="ECO:0007669"/>
    <property type="project" value="TreeGrafter"/>
</dbReference>
<dbReference type="AlphaFoldDB" id="L7UIW8"/>
<evidence type="ECO:0000259" key="2">
    <source>
        <dbReference type="Pfam" id="PF00326"/>
    </source>
</evidence>
<gene>
    <name evidence="4" type="ordered locus">MYSTI_06665</name>
</gene>
<evidence type="ECO:0000313" key="5">
    <source>
        <dbReference type="Proteomes" id="UP000011131"/>
    </source>
</evidence>
<name>L7UIW8_MYXSD</name>
<dbReference type="GO" id="GO:0006508">
    <property type="term" value="P:proteolysis"/>
    <property type="evidence" value="ECO:0007669"/>
    <property type="project" value="InterPro"/>
</dbReference>
<dbReference type="InterPro" id="IPR050278">
    <property type="entry name" value="Serine_Prot_S9B/DPPIV"/>
</dbReference>
<dbReference type="SUPFAM" id="SSF53474">
    <property type="entry name" value="alpha/beta-Hydrolases"/>
    <property type="match status" value="1"/>
</dbReference>
<dbReference type="STRING" id="1278073.MYSTI_06665"/>
<dbReference type="SUPFAM" id="SSF82171">
    <property type="entry name" value="DPP6 N-terminal domain-like"/>
    <property type="match status" value="1"/>
</dbReference>
<keyword evidence="1" id="KW-0732">Signal</keyword>
<dbReference type="eggNOG" id="COG1506">
    <property type="taxonomic scope" value="Bacteria"/>
</dbReference>
<dbReference type="Proteomes" id="UP000011131">
    <property type="component" value="Chromosome"/>
</dbReference>
<evidence type="ECO:0000256" key="1">
    <source>
        <dbReference type="SAM" id="SignalP"/>
    </source>
</evidence>
<dbReference type="KEGG" id="msd:MYSTI_06665"/>
<evidence type="ECO:0000313" key="4">
    <source>
        <dbReference type="EMBL" id="AGC47938.1"/>
    </source>
</evidence>
<dbReference type="PANTHER" id="PTHR11731">
    <property type="entry name" value="PROTEASE FAMILY S9B,C DIPEPTIDYL-PEPTIDASE IV-RELATED"/>
    <property type="match status" value="1"/>
</dbReference>
<proteinExistence type="predicted"/>
<dbReference type="HOGENOM" id="CLU_006105_2_1_7"/>
<dbReference type="OrthoDB" id="9806163at2"/>
<keyword evidence="5" id="KW-1185">Reference proteome</keyword>
<accession>L7UIW8</accession>
<dbReference type="PATRIC" id="fig|1278073.3.peg.6763"/>
<dbReference type="InterPro" id="IPR029058">
    <property type="entry name" value="AB_hydrolase_fold"/>
</dbReference>
<evidence type="ECO:0000259" key="3">
    <source>
        <dbReference type="Pfam" id="PF00930"/>
    </source>
</evidence>